<sequence length="71" mass="7887">MSVSYITHKILKCTASNCSSTVMSIFIYHVGKALQTLTSKNKVTLSPFSSPQVKHPKRDIPMHEAPTLWGL</sequence>
<accession>A0A2P2PPI0</accession>
<protein>
    <submittedName>
        <fullName evidence="1">Uncharacterized protein</fullName>
    </submittedName>
</protein>
<name>A0A2P2PPI0_RHIMU</name>
<dbReference type="EMBL" id="GGEC01076107">
    <property type="protein sequence ID" value="MBX56591.1"/>
    <property type="molecule type" value="Transcribed_RNA"/>
</dbReference>
<proteinExistence type="predicted"/>
<dbReference type="AlphaFoldDB" id="A0A2P2PPI0"/>
<evidence type="ECO:0000313" key="1">
    <source>
        <dbReference type="EMBL" id="MBX56591.1"/>
    </source>
</evidence>
<organism evidence="1">
    <name type="scientific">Rhizophora mucronata</name>
    <name type="common">Asiatic mangrove</name>
    <dbReference type="NCBI Taxonomy" id="61149"/>
    <lineage>
        <taxon>Eukaryota</taxon>
        <taxon>Viridiplantae</taxon>
        <taxon>Streptophyta</taxon>
        <taxon>Embryophyta</taxon>
        <taxon>Tracheophyta</taxon>
        <taxon>Spermatophyta</taxon>
        <taxon>Magnoliopsida</taxon>
        <taxon>eudicotyledons</taxon>
        <taxon>Gunneridae</taxon>
        <taxon>Pentapetalae</taxon>
        <taxon>rosids</taxon>
        <taxon>fabids</taxon>
        <taxon>Malpighiales</taxon>
        <taxon>Rhizophoraceae</taxon>
        <taxon>Rhizophora</taxon>
    </lineage>
</organism>
<reference evidence="1" key="1">
    <citation type="submission" date="2018-02" db="EMBL/GenBank/DDBJ databases">
        <title>Rhizophora mucronata_Transcriptome.</title>
        <authorList>
            <person name="Meera S.P."/>
            <person name="Sreeshan A."/>
            <person name="Augustine A."/>
        </authorList>
    </citation>
    <scope>NUCLEOTIDE SEQUENCE</scope>
    <source>
        <tissue evidence="1">Leaf</tissue>
    </source>
</reference>